<protein>
    <submittedName>
        <fullName evidence="1">Uncharacterized protein</fullName>
    </submittedName>
</protein>
<reference evidence="1 2" key="1">
    <citation type="journal article" date="2016" name="Mol. Biol. Evol.">
        <title>Comparative Genomics of Early-Diverging Mushroom-Forming Fungi Provides Insights into the Origins of Lignocellulose Decay Capabilities.</title>
        <authorList>
            <person name="Nagy L.G."/>
            <person name="Riley R."/>
            <person name="Tritt A."/>
            <person name="Adam C."/>
            <person name="Daum C."/>
            <person name="Floudas D."/>
            <person name="Sun H."/>
            <person name="Yadav J.S."/>
            <person name="Pangilinan J."/>
            <person name="Larsson K.H."/>
            <person name="Matsuura K."/>
            <person name="Barry K."/>
            <person name="Labutti K."/>
            <person name="Kuo R."/>
            <person name="Ohm R.A."/>
            <person name="Bhattacharya S.S."/>
            <person name="Shirouzu T."/>
            <person name="Yoshinaga Y."/>
            <person name="Martin F.M."/>
            <person name="Grigoriev I.V."/>
            <person name="Hibbett D.S."/>
        </authorList>
    </citation>
    <scope>NUCLEOTIDE SEQUENCE [LARGE SCALE GENOMIC DNA]</scope>
    <source>
        <strain evidence="1 2">93-53</strain>
    </source>
</reference>
<evidence type="ECO:0000313" key="2">
    <source>
        <dbReference type="Proteomes" id="UP000076871"/>
    </source>
</evidence>
<evidence type="ECO:0000313" key="1">
    <source>
        <dbReference type="EMBL" id="KZT04981.1"/>
    </source>
</evidence>
<gene>
    <name evidence="1" type="ORF">LAESUDRAFT_727555</name>
</gene>
<dbReference type="EMBL" id="KV427633">
    <property type="protein sequence ID" value="KZT04981.1"/>
    <property type="molecule type" value="Genomic_DNA"/>
</dbReference>
<dbReference type="Proteomes" id="UP000076871">
    <property type="component" value="Unassembled WGS sequence"/>
</dbReference>
<proteinExistence type="predicted"/>
<dbReference type="GeneID" id="63826273"/>
<dbReference type="RefSeq" id="XP_040762721.1">
    <property type="nucleotide sequence ID" value="XM_040909244.1"/>
</dbReference>
<keyword evidence="2" id="KW-1185">Reference proteome</keyword>
<accession>A0A165DIW4</accession>
<name>A0A165DIW4_9APHY</name>
<dbReference type="AlphaFoldDB" id="A0A165DIW4"/>
<dbReference type="InParanoid" id="A0A165DIW4"/>
<organism evidence="1 2">
    <name type="scientific">Laetiporus sulphureus 93-53</name>
    <dbReference type="NCBI Taxonomy" id="1314785"/>
    <lineage>
        <taxon>Eukaryota</taxon>
        <taxon>Fungi</taxon>
        <taxon>Dikarya</taxon>
        <taxon>Basidiomycota</taxon>
        <taxon>Agaricomycotina</taxon>
        <taxon>Agaricomycetes</taxon>
        <taxon>Polyporales</taxon>
        <taxon>Laetiporus</taxon>
    </lineage>
</organism>
<sequence>MTALVVSVTVQQCIQLEACRQSLRYSSHRLFLPSVPWLYAQLRSSLRRSVSVKLCRTTVVRFAESSRTSKWCSNFGKAFKT</sequence>